<evidence type="ECO:0000313" key="3">
    <source>
        <dbReference type="EMBL" id="OJJ70777.1"/>
    </source>
</evidence>
<dbReference type="AlphaFoldDB" id="A0A1L9UGH5"/>
<dbReference type="EMBL" id="KV878686">
    <property type="protein sequence ID" value="OJJ70777.1"/>
    <property type="molecule type" value="Genomic_DNA"/>
</dbReference>
<dbReference type="GO" id="GO:0005634">
    <property type="term" value="C:nucleus"/>
    <property type="evidence" value="ECO:0007669"/>
    <property type="project" value="TreeGrafter"/>
</dbReference>
<evidence type="ECO:0000256" key="1">
    <source>
        <dbReference type="ARBA" id="ARBA00023242"/>
    </source>
</evidence>
<dbReference type="PANTHER" id="PTHR37534">
    <property type="entry name" value="TRANSCRIPTIONAL ACTIVATOR PROTEIN UGA3"/>
    <property type="match status" value="1"/>
</dbReference>
<feature type="compositionally biased region" description="Polar residues" evidence="2">
    <location>
        <begin position="250"/>
        <end position="269"/>
    </location>
</feature>
<dbReference type="RefSeq" id="XP_067478025.1">
    <property type="nucleotide sequence ID" value="XM_067627584.1"/>
</dbReference>
<dbReference type="VEuPathDB" id="FungiDB:ASPBRDRAFT_56535"/>
<dbReference type="GO" id="GO:0003700">
    <property type="term" value="F:DNA-binding transcription factor activity"/>
    <property type="evidence" value="ECO:0007669"/>
    <property type="project" value="TreeGrafter"/>
</dbReference>
<feature type="compositionally biased region" description="Acidic residues" evidence="2">
    <location>
        <begin position="193"/>
        <end position="206"/>
    </location>
</feature>
<keyword evidence="4" id="KW-1185">Reference proteome</keyword>
<sequence>MGASAPVTIQTSLVDASFPAVALKADSSMAAVSISMTTRSGRSSRKQPLRLPIIAPKSCLVSPSAGLDPPTPKKVSVRQHRLRFPPRSRTGCWTCRQCARLGHVCDYRPRLCFRDDTRRVRERMSDVRTAGNVVWDPTVTSRKTSVPPSTCDLLPPFATLTSDEERERKAQAAVPGTYHVIAIPESFSRLPEYADDASEQDPESDALLESGSGSNPPIEDDNWLYGPNVIVLKSFRAARRHLPPDRRDTPQSPESDQGSFSLSAPSVSELSPDYPGSSVQNIQGSTEPSHFEMLLLENFRHSVCLQLLPCAGIFNINGLDATVFEREATNFPPLYHTMMALSALSLIRQGGGHHIDASYHYDRVAALSHGRLCNEDLLSDALYLTHFLMLVYEVVAADPSGSNLWSHHVSRLLHLALLRQSIPGAERFPCIAWWVCHVDLYALFSGAGTGEFVRAVLDNQLLLDLQSLCYSVGPSDSEYPHSDHNLPLIMRLYYDTFILAIRMGLLAVETRGAKGSYLHNYLGPQQQELSEVRDVLIRLWGHQEVGYLYQNQASLSLPSQSLLQPLAILYHTSLLFSSTSLWPGQRLESAGASDDEIHHHAMRILQIVSGIVEKGREGDRRFIAFPLFLAGAVAPTSGLKMMALELLSNLEDGEIGYNSAITCQMLQVFFERQIQHSQRGGHALEVEWVEVLAEHGRPLVNYG</sequence>
<dbReference type="OrthoDB" id="3598904at2759"/>
<name>A0A1L9UGH5_ASPBC</name>
<feature type="region of interest" description="Disordered" evidence="2">
    <location>
        <begin position="193"/>
        <end position="221"/>
    </location>
</feature>
<dbReference type="GO" id="GO:0045944">
    <property type="term" value="P:positive regulation of transcription by RNA polymerase II"/>
    <property type="evidence" value="ECO:0007669"/>
    <property type="project" value="TreeGrafter"/>
</dbReference>
<dbReference type="Proteomes" id="UP000184499">
    <property type="component" value="Unassembled WGS sequence"/>
</dbReference>
<protein>
    <recommendedName>
        <fullName evidence="5">Zn(2)-C6 fungal-type domain-containing protein</fullName>
    </recommendedName>
</protein>
<feature type="region of interest" description="Disordered" evidence="2">
    <location>
        <begin position="241"/>
        <end position="283"/>
    </location>
</feature>
<reference evidence="4" key="1">
    <citation type="journal article" date="2017" name="Genome Biol.">
        <title>Comparative genomics reveals high biological diversity and specific adaptations in the industrially and medically important fungal genus Aspergillus.</title>
        <authorList>
            <person name="de Vries R.P."/>
            <person name="Riley R."/>
            <person name="Wiebenga A."/>
            <person name="Aguilar-Osorio G."/>
            <person name="Amillis S."/>
            <person name="Uchima C.A."/>
            <person name="Anderluh G."/>
            <person name="Asadollahi M."/>
            <person name="Askin M."/>
            <person name="Barry K."/>
            <person name="Battaglia E."/>
            <person name="Bayram O."/>
            <person name="Benocci T."/>
            <person name="Braus-Stromeyer S.A."/>
            <person name="Caldana C."/>
            <person name="Canovas D."/>
            <person name="Cerqueira G.C."/>
            <person name="Chen F."/>
            <person name="Chen W."/>
            <person name="Choi C."/>
            <person name="Clum A."/>
            <person name="Dos Santos R.A."/>
            <person name="Damasio A.R."/>
            <person name="Diallinas G."/>
            <person name="Emri T."/>
            <person name="Fekete E."/>
            <person name="Flipphi M."/>
            <person name="Freyberg S."/>
            <person name="Gallo A."/>
            <person name="Gournas C."/>
            <person name="Habgood R."/>
            <person name="Hainaut M."/>
            <person name="Harispe M.L."/>
            <person name="Henrissat B."/>
            <person name="Hilden K.S."/>
            <person name="Hope R."/>
            <person name="Hossain A."/>
            <person name="Karabika E."/>
            <person name="Karaffa L."/>
            <person name="Karanyi Z."/>
            <person name="Krasevec N."/>
            <person name="Kuo A."/>
            <person name="Kusch H."/>
            <person name="LaButti K."/>
            <person name="Lagendijk E.L."/>
            <person name="Lapidus A."/>
            <person name="Levasseur A."/>
            <person name="Lindquist E."/>
            <person name="Lipzen A."/>
            <person name="Logrieco A.F."/>
            <person name="MacCabe A."/>
            <person name="Maekelae M.R."/>
            <person name="Malavazi I."/>
            <person name="Melin P."/>
            <person name="Meyer V."/>
            <person name="Mielnichuk N."/>
            <person name="Miskei M."/>
            <person name="Molnar A.P."/>
            <person name="Mule G."/>
            <person name="Ngan C.Y."/>
            <person name="Orejas M."/>
            <person name="Orosz E."/>
            <person name="Ouedraogo J.P."/>
            <person name="Overkamp K.M."/>
            <person name="Park H.-S."/>
            <person name="Perrone G."/>
            <person name="Piumi F."/>
            <person name="Punt P.J."/>
            <person name="Ram A.F."/>
            <person name="Ramon A."/>
            <person name="Rauscher S."/>
            <person name="Record E."/>
            <person name="Riano-Pachon D.M."/>
            <person name="Robert V."/>
            <person name="Roehrig J."/>
            <person name="Ruller R."/>
            <person name="Salamov A."/>
            <person name="Salih N.S."/>
            <person name="Samson R.A."/>
            <person name="Sandor E."/>
            <person name="Sanguinetti M."/>
            <person name="Schuetze T."/>
            <person name="Sepcic K."/>
            <person name="Shelest E."/>
            <person name="Sherlock G."/>
            <person name="Sophianopoulou V."/>
            <person name="Squina F.M."/>
            <person name="Sun H."/>
            <person name="Susca A."/>
            <person name="Todd R.B."/>
            <person name="Tsang A."/>
            <person name="Unkles S.E."/>
            <person name="van de Wiele N."/>
            <person name="van Rossen-Uffink D."/>
            <person name="Oliveira J.V."/>
            <person name="Vesth T.C."/>
            <person name="Visser J."/>
            <person name="Yu J.-H."/>
            <person name="Zhou M."/>
            <person name="Andersen M.R."/>
            <person name="Archer D.B."/>
            <person name="Baker S.E."/>
            <person name="Benoit I."/>
            <person name="Brakhage A.A."/>
            <person name="Braus G.H."/>
            <person name="Fischer R."/>
            <person name="Frisvad J.C."/>
            <person name="Goldman G.H."/>
            <person name="Houbraken J."/>
            <person name="Oakley B."/>
            <person name="Pocsi I."/>
            <person name="Scazzocchio C."/>
            <person name="Seiboth B."/>
            <person name="vanKuyk P.A."/>
            <person name="Wortman J."/>
            <person name="Dyer P.S."/>
            <person name="Grigoriev I.V."/>
        </authorList>
    </citation>
    <scope>NUCLEOTIDE SEQUENCE [LARGE SCALE GENOMIC DNA]</scope>
    <source>
        <strain evidence="4">CBS 101740 / IMI 381727 / IBT 21946</strain>
    </source>
</reference>
<gene>
    <name evidence="3" type="ORF">ASPBRDRAFT_56535</name>
</gene>
<proteinExistence type="predicted"/>
<evidence type="ECO:0000313" key="4">
    <source>
        <dbReference type="Proteomes" id="UP000184499"/>
    </source>
</evidence>
<organism evidence="3 4">
    <name type="scientific">Aspergillus brasiliensis (strain CBS 101740 / IMI 381727 / IBT 21946)</name>
    <dbReference type="NCBI Taxonomy" id="767769"/>
    <lineage>
        <taxon>Eukaryota</taxon>
        <taxon>Fungi</taxon>
        <taxon>Dikarya</taxon>
        <taxon>Ascomycota</taxon>
        <taxon>Pezizomycotina</taxon>
        <taxon>Eurotiomycetes</taxon>
        <taxon>Eurotiomycetidae</taxon>
        <taxon>Eurotiales</taxon>
        <taxon>Aspergillaceae</taxon>
        <taxon>Aspergillus</taxon>
        <taxon>Aspergillus subgen. Circumdati</taxon>
    </lineage>
</organism>
<evidence type="ECO:0008006" key="5">
    <source>
        <dbReference type="Google" id="ProtNLM"/>
    </source>
</evidence>
<keyword evidence="1" id="KW-0539">Nucleus</keyword>
<evidence type="ECO:0000256" key="2">
    <source>
        <dbReference type="SAM" id="MobiDB-lite"/>
    </source>
</evidence>
<accession>A0A1L9UGH5</accession>
<dbReference type="STRING" id="767769.A0A1L9UGH5"/>
<dbReference type="OMA" id="WSHHISR"/>
<dbReference type="PANTHER" id="PTHR37534:SF49">
    <property type="entry name" value="LYSINE BIOSYNTHESIS REGULATORY PROTEIN LYS14"/>
    <property type="match status" value="1"/>
</dbReference>
<dbReference type="GO" id="GO:0000976">
    <property type="term" value="F:transcription cis-regulatory region binding"/>
    <property type="evidence" value="ECO:0007669"/>
    <property type="project" value="TreeGrafter"/>
</dbReference>
<dbReference type="GeneID" id="93580072"/>